<dbReference type="Proteomes" id="UP000012040">
    <property type="component" value="Chromosome"/>
</dbReference>
<sequence>MALLNDVQILDLCLEKNFTLRRILHFDSRYIRVQKKAVPFLMTQTKAYTTETPAMRKKTALVLFLALLSSSVSGTPEKTSESMFRPVFVRDGHMNAYEFRKFQDHTLDRLPSYKKIFKKYSQKYNVPWTLLAAVAYQESKWDEKAVSYTGVKGLMQLTLQTALHVGISDREDPYESIRGGAYYLQYLYGKTSKKLKPHQRWTQALAAYNIGWGHLRDAHRLAAKLKKNPYQWNDLKEVLPFLEDETYALDLRYGMARGNETVDFVDNVFRYYKILNTTFSVETTIAGL</sequence>
<dbReference type="InterPro" id="IPR008258">
    <property type="entry name" value="Transglycosylase_SLT_dom_1"/>
</dbReference>
<evidence type="ECO:0000259" key="2">
    <source>
        <dbReference type="Pfam" id="PF01464"/>
    </source>
</evidence>
<name>M4VEB2_9BACT</name>
<evidence type="ECO:0000313" key="3">
    <source>
        <dbReference type="EMBL" id="AGH96376.1"/>
    </source>
</evidence>
<organism evidence="3 4">
    <name type="scientific">Pseudobdellovibrio exovorus JSS</name>
    <dbReference type="NCBI Taxonomy" id="1184267"/>
    <lineage>
        <taxon>Bacteria</taxon>
        <taxon>Pseudomonadati</taxon>
        <taxon>Bdellovibrionota</taxon>
        <taxon>Bdellovibrionia</taxon>
        <taxon>Bdellovibrionales</taxon>
        <taxon>Pseudobdellovibrionaceae</taxon>
        <taxon>Pseudobdellovibrio</taxon>
    </lineage>
</organism>
<keyword evidence="4" id="KW-1185">Reference proteome</keyword>
<evidence type="ECO:0000313" key="4">
    <source>
        <dbReference type="Proteomes" id="UP000012040"/>
    </source>
</evidence>
<dbReference type="eggNOG" id="COG4623">
    <property type="taxonomic scope" value="Bacteria"/>
</dbReference>
<gene>
    <name evidence="3" type="ORF">A11Q_2160</name>
</gene>
<dbReference type="AlphaFoldDB" id="M4VEB2"/>
<dbReference type="STRING" id="1184267.A11Q_2160"/>
<dbReference type="Pfam" id="PF01464">
    <property type="entry name" value="SLT"/>
    <property type="match status" value="1"/>
</dbReference>
<dbReference type="EMBL" id="CP003537">
    <property type="protein sequence ID" value="AGH96376.1"/>
    <property type="molecule type" value="Genomic_DNA"/>
</dbReference>
<dbReference type="SUPFAM" id="SSF53955">
    <property type="entry name" value="Lysozyme-like"/>
    <property type="match status" value="1"/>
</dbReference>
<dbReference type="PATRIC" id="fig|1184267.3.peg.2187"/>
<dbReference type="PANTHER" id="PTHR37423">
    <property type="entry name" value="SOLUBLE LYTIC MUREIN TRANSGLYCOSYLASE-RELATED"/>
    <property type="match status" value="1"/>
</dbReference>
<dbReference type="HOGENOM" id="CLU_965284_0_0_7"/>
<evidence type="ECO:0000256" key="1">
    <source>
        <dbReference type="ARBA" id="ARBA00007734"/>
    </source>
</evidence>
<proteinExistence type="inferred from homology"/>
<dbReference type="InterPro" id="IPR023346">
    <property type="entry name" value="Lysozyme-like_dom_sf"/>
</dbReference>
<dbReference type="KEGG" id="bex:A11Q_2160"/>
<reference evidence="3 4" key="1">
    <citation type="journal article" date="2013" name="ISME J.">
        <title>By their genes ye shall know them: genomic signatures of predatory bacteria.</title>
        <authorList>
            <person name="Pasternak Z."/>
            <person name="Pietrokovski S."/>
            <person name="Rotem O."/>
            <person name="Gophna U."/>
            <person name="Lurie-Weinberger M.N."/>
            <person name="Jurkevitch E."/>
        </authorList>
    </citation>
    <scope>NUCLEOTIDE SEQUENCE [LARGE SCALE GENOMIC DNA]</scope>
    <source>
        <strain evidence="3 4">JSS</strain>
    </source>
</reference>
<feature type="domain" description="Transglycosylase SLT" evidence="2">
    <location>
        <begin position="116"/>
        <end position="229"/>
    </location>
</feature>
<dbReference type="PANTHER" id="PTHR37423:SF2">
    <property type="entry name" value="MEMBRANE-BOUND LYTIC MUREIN TRANSGLYCOSYLASE C"/>
    <property type="match status" value="1"/>
</dbReference>
<dbReference type="Gene3D" id="1.10.530.10">
    <property type="match status" value="1"/>
</dbReference>
<protein>
    <submittedName>
        <fullName evidence="3">Putative periplasmic binding transport protein</fullName>
    </submittedName>
</protein>
<dbReference type="CDD" id="cd13403">
    <property type="entry name" value="MLTF-like"/>
    <property type="match status" value="1"/>
</dbReference>
<accession>M4VEB2</accession>
<comment type="similarity">
    <text evidence="1">Belongs to the transglycosylase Slt family.</text>
</comment>